<dbReference type="EnsemblMetazoa" id="XM_026439042">
    <property type="protein sequence ID" value="XP_026294827"/>
    <property type="gene ID" value="LOC100577255"/>
</dbReference>
<evidence type="ECO:0000313" key="3">
    <source>
        <dbReference type="Proteomes" id="UP000005203"/>
    </source>
</evidence>
<dbReference type="OrthoDB" id="7695887at2759"/>
<dbReference type="AlphaFoldDB" id="A0A7M7L876"/>
<name>A0A7M7L876_APIME</name>
<keyword evidence="3" id="KW-1185">Reference proteome</keyword>
<evidence type="ECO:0000313" key="2">
    <source>
        <dbReference type="EnsemblMetazoa" id="XP_026294827"/>
    </source>
</evidence>
<gene>
    <name evidence="4" type="primary">LOC100577255</name>
</gene>
<sequence>MFLQRQTYFSRLVKSYPILKLVDVYDRQSFIRAYVLDNVYICVLMHILFYVALWYATTVIKKMEKSNKEMLKIMEQNRTKLDDIGALKDKKTEYDKVVVKVKETQKLTSNELEDEVT</sequence>
<reference evidence="4" key="2">
    <citation type="submission" date="2025-04" db="UniProtKB">
        <authorList>
            <consortium name="RefSeq"/>
        </authorList>
    </citation>
    <scope>IDENTIFICATION</scope>
    <source>
        <strain evidence="4">DH4</strain>
        <tissue evidence="4">Whole body</tissue>
    </source>
</reference>
<protein>
    <submittedName>
        <fullName evidence="4">Uncharacterized protein LOC100577255 isoform X2</fullName>
    </submittedName>
</protein>
<organism evidence="2">
    <name type="scientific">Apis mellifera</name>
    <name type="common">Honeybee</name>
    <dbReference type="NCBI Taxonomy" id="7460"/>
    <lineage>
        <taxon>Eukaryota</taxon>
        <taxon>Metazoa</taxon>
        <taxon>Ecdysozoa</taxon>
        <taxon>Arthropoda</taxon>
        <taxon>Hexapoda</taxon>
        <taxon>Insecta</taxon>
        <taxon>Pterygota</taxon>
        <taxon>Neoptera</taxon>
        <taxon>Endopterygota</taxon>
        <taxon>Hymenoptera</taxon>
        <taxon>Apocrita</taxon>
        <taxon>Aculeata</taxon>
        <taxon>Apoidea</taxon>
        <taxon>Anthophila</taxon>
        <taxon>Apidae</taxon>
        <taxon>Apis</taxon>
    </lineage>
</organism>
<keyword evidence="1" id="KW-0812">Transmembrane</keyword>
<keyword evidence="1" id="KW-1133">Transmembrane helix</keyword>
<keyword evidence="1" id="KW-0472">Membrane</keyword>
<accession>A0A8B8GT42</accession>
<proteinExistence type="predicted"/>
<evidence type="ECO:0000313" key="4">
    <source>
        <dbReference type="RefSeq" id="XP_026294827.1"/>
    </source>
</evidence>
<feature type="transmembrane region" description="Helical" evidence="1">
    <location>
        <begin position="38"/>
        <end position="60"/>
    </location>
</feature>
<dbReference type="Proteomes" id="UP000005203">
    <property type="component" value="Linkage group LG2"/>
</dbReference>
<evidence type="ECO:0000256" key="1">
    <source>
        <dbReference type="SAM" id="Phobius"/>
    </source>
</evidence>
<dbReference type="GeneID" id="100577255"/>
<reference evidence="2" key="1">
    <citation type="submission" date="2021-01" db="UniProtKB">
        <authorList>
            <consortium name="EnsemblMetazoa"/>
        </authorList>
    </citation>
    <scope>IDENTIFICATION</scope>
    <source>
        <strain evidence="2">DH4</strain>
    </source>
</reference>
<dbReference type="RefSeq" id="XP_026294827.1">
    <property type="nucleotide sequence ID" value="XM_026439042.1"/>
</dbReference>
<accession>A0A7M7L876</accession>